<dbReference type="Proteomes" id="UP001142592">
    <property type="component" value="Unassembled WGS sequence"/>
</dbReference>
<protein>
    <submittedName>
        <fullName evidence="1">Uncharacterized protein</fullName>
    </submittedName>
</protein>
<evidence type="ECO:0000313" key="2">
    <source>
        <dbReference type="Proteomes" id="UP001142592"/>
    </source>
</evidence>
<accession>A0A9X3DCX5</accession>
<name>A0A9X3DCX5_9SPHI</name>
<dbReference type="AlphaFoldDB" id="A0A9X3DCX5"/>
<organism evidence="1 2">
    <name type="scientific">Pedobacter agri</name>
    <dbReference type="NCBI Taxonomy" id="454586"/>
    <lineage>
        <taxon>Bacteria</taxon>
        <taxon>Pseudomonadati</taxon>
        <taxon>Bacteroidota</taxon>
        <taxon>Sphingobacteriia</taxon>
        <taxon>Sphingobacteriales</taxon>
        <taxon>Sphingobacteriaceae</taxon>
        <taxon>Pedobacter</taxon>
    </lineage>
</organism>
<dbReference type="RefSeq" id="WP_010601839.1">
    <property type="nucleotide sequence ID" value="NZ_JAPJUH010000003.1"/>
</dbReference>
<comment type="caution">
    <text evidence="1">The sequence shown here is derived from an EMBL/GenBank/DDBJ whole genome shotgun (WGS) entry which is preliminary data.</text>
</comment>
<sequence length="146" mass="16946">MKTTLLFFALIAFGNIAYSQQTKQSIDYQYFRDDKSYYAFELFKNNSSGMDNHLMINFTANSSFKKIDKVYLKAGEAELKIKFKLREETVKSDNPEQKFYPIIFEARDLADKNFPCDAKIVFKLDNGTTYTLPFSTCSVIEFIAKN</sequence>
<reference evidence="1" key="1">
    <citation type="submission" date="2022-11" db="EMBL/GenBank/DDBJ databases">
        <authorList>
            <person name="Graham C."/>
            <person name="Newman J.D."/>
        </authorList>
    </citation>
    <scope>NUCLEOTIDE SEQUENCE</scope>
    <source>
        <strain evidence="1">DSM 19486</strain>
    </source>
</reference>
<proteinExistence type="predicted"/>
<gene>
    <name evidence="1" type="ORF">OQZ29_11475</name>
</gene>
<evidence type="ECO:0000313" key="1">
    <source>
        <dbReference type="EMBL" id="MCX3265369.1"/>
    </source>
</evidence>
<dbReference type="EMBL" id="JAPJUH010000003">
    <property type="protein sequence ID" value="MCX3265369.1"/>
    <property type="molecule type" value="Genomic_DNA"/>
</dbReference>
<keyword evidence="2" id="KW-1185">Reference proteome</keyword>